<reference evidence="4" key="1">
    <citation type="submission" date="2020-10" db="EMBL/GenBank/DDBJ databases">
        <title>Unveiling of a novel bifunctional photoreceptor, Dualchrome1, isolated from a cosmopolitan green alga.</title>
        <authorList>
            <person name="Suzuki S."/>
            <person name="Kawachi M."/>
        </authorList>
    </citation>
    <scope>NUCLEOTIDE SEQUENCE</scope>
    <source>
        <strain evidence="4">NIES 2893</strain>
    </source>
</reference>
<dbReference type="UniPathway" id="UPA00143"/>
<evidence type="ECO:0000313" key="4">
    <source>
        <dbReference type="EMBL" id="GHP11194.1"/>
    </source>
</evidence>
<evidence type="ECO:0000259" key="3">
    <source>
        <dbReference type="PROSITE" id="PS51698"/>
    </source>
</evidence>
<protein>
    <submittedName>
        <fullName evidence="4">WD repeat, SAM and U-box domain-containing protein 1</fullName>
    </submittedName>
</protein>
<sequence length="231" mass="25442">MARLRVVIVVIIVVVILTYAAATAARKWYRDWKPRWEEAKRRTRAQAQASAGEQASVPPFCRVDEENTGVDAFQTGVASHEQHAQEQRPSNGEQRVRPRSEVDLAAEAALDENEAAAQAFEMTLNIARAESLQTAIPSAPPQPESPPGPLIARDDVPHDYRCPITLELMKDPVVADDGFTYERTAINAWMRGRNPVSPVTGARLRSKNVIANHTLKAAIATYVDSYNNGTS</sequence>
<dbReference type="InterPro" id="IPR052085">
    <property type="entry name" value="WD-SAM-U-box"/>
</dbReference>
<dbReference type="Pfam" id="PF04564">
    <property type="entry name" value="U-box"/>
    <property type="match status" value="1"/>
</dbReference>
<evidence type="ECO:0000256" key="2">
    <source>
        <dbReference type="SAM" id="Phobius"/>
    </source>
</evidence>
<dbReference type="GO" id="GO:0004842">
    <property type="term" value="F:ubiquitin-protein transferase activity"/>
    <property type="evidence" value="ECO:0007669"/>
    <property type="project" value="InterPro"/>
</dbReference>
<dbReference type="PANTHER" id="PTHR46573">
    <property type="entry name" value="WD REPEAT, SAM AND U-BOX DOMAIN-CONTAINING PROTEIN 1"/>
    <property type="match status" value="1"/>
</dbReference>
<dbReference type="OrthoDB" id="10064100at2759"/>
<dbReference type="InterPro" id="IPR013083">
    <property type="entry name" value="Znf_RING/FYVE/PHD"/>
</dbReference>
<gene>
    <name evidence="4" type="ORF">PPROV_000992400</name>
</gene>
<accession>A0A830HVE9</accession>
<dbReference type="AlphaFoldDB" id="A0A830HVE9"/>
<keyword evidence="2" id="KW-0812">Transmembrane</keyword>
<dbReference type="Proteomes" id="UP000660262">
    <property type="component" value="Unassembled WGS sequence"/>
</dbReference>
<comment type="caution">
    <text evidence="4">The sequence shown here is derived from an EMBL/GenBank/DDBJ whole genome shotgun (WGS) entry which is preliminary data.</text>
</comment>
<keyword evidence="2" id="KW-0472">Membrane</keyword>
<feature type="region of interest" description="Disordered" evidence="1">
    <location>
        <begin position="77"/>
        <end position="99"/>
    </location>
</feature>
<feature type="domain" description="U-box" evidence="3">
    <location>
        <begin position="155"/>
        <end position="229"/>
    </location>
</feature>
<evidence type="ECO:0000313" key="5">
    <source>
        <dbReference type="Proteomes" id="UP000660262"/>
    </source>
</evidence>
<name>A0A830HVE9_9CHLO</name>
<keyword evidence="2" id="KW-1133">Transmembrane helix</keyword>
<dbReference type="SUPFAM" id="SSF57850">
    <property type="entry name" value="RING/U-box"/>
    <property type="match status" value="1"/>
</dbReference>
<evidence type="ECO:0000256" key="1">
    <source>
        <dbReference type="SAM" id="MobiDB-lite"/>
    </source>
</evidence>
<dbReference type="SMART" id="SM00504">
    <property type="entry name" value="Ubox"/>
    <property type="match status" value="1"/>
</dbReference>
<dbReference type="GO" id="GO:0016567">
    <property type="term" value="P:protein ubiquitination"/>
    <property type="evidence" value="ECO:0007669"/>
    <property type="project" value="UniProtKB-UniPathway"/>
</dbReference>
<dbReference type="CDD" id="cd16655">
    <property type="entry name" value="RING-Ubox_WDSUB1-like"/>
    <property type="match status" value="1"/>
</dbReference>
<organism evidence="4 5">
    <name type="scientific">Pycnococcus provasolii</name>
    <dbReference type="NCBI Taxonomy" id="41880"/>
    <lineage>
        <taxon>Eukaryota</taxon>
        <taxon>Viridiplantae</taxon>
        <taxon>Chlorophyta</taxon>
        <taxon>Pseudoscourfieldiophyceae</taxon>
        <taxon>Pseudoscourfieldiales</taxon>
        <taxon>Pycnococcaceae</taxon>
        <taxon>Pycnococcus</taxon>
    </lineage>
</organism>
<dbReference type="PROSITE" id="PS51698">
    <property type="entry name" value="U_BOX"/>
    <property type="match status" value="1"/>
</dbReference>
<dbReference type="PANTHER" id="PTHR46573:SF1">
    <property type="entry name" value="WD REPEAT, SAM AND U-BOX DOMAIN-CONTAINING PROTEIN 1"/>
    <property type="match status" value="1"/>
</dbReference>
<dbReference type="InterPro" id="IPR003613">
    <property type="entry name" value="Ubox_domain"/>
</dbReference>
<dbReference type="Gene3D" id="3.30.40.10">
    <property type="entry name" value="Zinc/RING finger domain, C3HC4 (zinc finger)"/>
    <property type="match status" value="1"/>
</dbReference>
<proteinExistence type="predicted"/>
<dbReference type="EMBL" id="BNJQ01000033">
    <property type="protein sequence ID" value="GHP11194.1"/>
    <property type="molecule type" value="Genomic_DNA"/>
</dbReference>
<keyword evidence="5" id="KW-1185">Reference proteome</keyword>
<feature type="transmembrane region" description="Helical" evidence="2">
    <location>
        <begin position="6"/>
        <end position="25"/>
    </location>
</feature>